<reference evidence="5 6" key="1">
    <citation type="submission" date="2013-05" db="EMBL/GenBank/DDBJ databases">
        <title>Draft genome of the parasitic nematode Anyclostoma ceylanicum.</title>
        <authorList>
            <person name="Mitreva M."/>
        </authorList>
    </citation>
    <scope>NUCLEOTIDE SEQUENCE [LARGE SCALE GENOMIC DNA]</scope>
</reference>
<dbReference type="PANTHER" id="PTHR12483">
    <property type="entry name" value="SOLUTE CARRIER FAMILY 31 COPPER TRANSPORTERS"/>
    <property type="match status" value="1"/>
</dbReference>
<feature type="transmembrane region" description="Helical" evidence="4">
    <location>
        <begin position="276"/>
        <end position="299"/>
    </location>
</feature>
<evidence type="ECO:0000313" key="6">
    <source>
        <dbReference type="Proteomes" id="UP000054495"/>
    </source>
</evidence>
<feature type="transmembrane region" description="Helical" evidence="4">
    <location>
        <begin position="108"/>
        <end position="126"/>
    </location>
</feature>
<keyword evidence="6" id="KW-1185">Reference proteome</keyword>
<keyword evidence="4" id="KW-0813">Transport</keyword>
<name>A0A0D6LX76_9BILA</name>
<comment type="caution">
    <text evidence="4">Lacks conserved residue(s) required for the propagation of feature annotation.</text>
</comment>
<gene>
    <name evidence="5" type="ORF">ANCCEY_08676</name>
</gene>
<evidence type="ECO:0000313" key="5">
    <source>
        <dbReference type="EMBL" id="EPB72237.1"/>
    </source>
</evidence>
<protein>
    <recommendedName>
        <fullName evidence="4">Copper transport protein</fullName>
    </recommendedName>
</protein>
<dbReference type="Proteomes" id="UP000054495">
    <property type="component" value="Unassembled WGS sequence"/>
</dbReference>
<dbReference type="Pfam" id="PF04145">
    <property type="entry name" value="Ctr"/>
    <property type="match status" value="2"/>
</dbReference>
<comment type="subcellular location">
    <subcellularLocation>
        <location evidence="4">Membrane</location>
        <topology evidence="4">Multi-pass membrane protein</topology>
    </subcellularLocation>
</comment>
<keyword evidence="3 4" id="KW-0472">Membrane</keyword>
<dbReference type="EMBL" id="KE125058">
    <property type="protein sequence ID" value="EPB72237.1"/>
    <property type="molecule type" value="Genomic_DNA"/>
</dbReference>
<keyword evidence="4" id="KW-0406">Ion transport</keyword>
<evidence type="ECO:0000256" key="1">
    <source>
        <dbReference type="ARBA" id="ARBA00022692"/>
    </source>
</evidence>
<dbReference type="GO" id="GO:0016020">
    <property type="term" value="C:membrane"/>
    <property type="evidence" value="ECO:0007669"/>
    <property type="project" value="UniProtKB-SubCell"/>
</dbReference>
<sequence>MNMDTTAAAPGASSHMPMSTTHMHMKMKPMWMWFHTTVNDVVLFESWTVTTPGGMVWTCFVVMAMGILLEFTRYVRWRLELRNRTEVLLSTKYATFTIDKSRSYVSRLFSATHFLQTACFGVQLVLGYLLMLIFMTFSVWLGLAASASCSLVHGKKSDQRRVKQAPTDAVERQRYVFSCIGVAVIAAAYEVIKFLRSGVEKKVNEQNLCGCDSETAALHGVIAPAGMPCGTTSENRWTELPFLLSNLLRFTHVVSSSVYFVQMFIAYSLMMISMTYNVPIFLSMIIGHILAFFFLGPLISVREYEKLGDCCG</sequence>
<evidence type="ECO:0000256" key="4">
    <source>
        <dbReference type="RuleBase" id="RU367022"/>
    </source>
</evidence>
<keyword evidence="4" id="KW-0186">Copper</keyword>
<dbReference type="GO" id="GO:0005375">
    <property type="term" value="F:copper ion transmembrane transporter activity"/>
    <property type="evidence" value="ECO:0007669"/>
    <property type="project" value="UniProtKB-UniRule"/>
</dbReference>
<keyword evidence="2 4" id="KW-1133">Transmembrane helix</keyword>
<evidence type="ECO:0000256" key="2">
    <source>
        <dbReference type="ARBA" id="ARBA00022989"/>
    </source>
</evidence>
<feature type="transmembrane region" description="Helical" evidence="4">
    <location>
        <begin position="55"/>
        <end position="75"/>
    </location>
</feature>
<dbReference type="InterPro" id="IPR007274">
    <property type="entry name" value="Cop_transporter"/>
</dbReference>
<proteinExistence type="inferred from homology"/>
<evidence type="ECO:0000256" key="3">
    <source>
        <dbReference type="ARBA" id="ARBA00023136"/>
    </source>
</evidence>
<dbReference type="AlphaFoldDB" id="A0A0D6LX76"/>
<dbReference type="PANTHER" id="PTHR12483:SF115">
    <property type="entry name" value="COPPER TRANSPORT PROTEIN"/>
    <property type="match status" value="1"/>
</dbReference>
<feature type="transmembrane region" description="Helical" evidence="4">
    <location>
        <begin position="132"/>
        <end position="154"/>
    </location>
</feature>
<keyword evidence="4" id="KW-0187">Copper transport</keyword>
<accession>A0A0D6LX76</accession>
<keyword evidence="1 4" id="KW-0812">Transmembrane</keyword>
<feature type="transmembrane region" description="Helical" evidence="4">
    <location>
        <begin position="250"/>
        <end position="269"/>
    </location>
</feature>
<feature type="transmembrane region" description="Helical" evidence="4">
    <location>
        <begin position="175"/>
        <end position="192"/>
    </location>
</feature>
<comment type="similarity">
    <text evidence="4">Belongs to the copper transporter (Ctr) (TC 1.A.56) family. SLC31A subfamily.</text>
</comment>
<organism evidence="5 6">
    <name type="scientific">Ancylostoma ceylanicum</name>
    <dbReference type="NCBI Taxonomy" id="53326"/>
    <lineage>
        <taxon>Eukaryota</taxon>
        <taxon>Metazoa</taxon>
        <taxon>Ecdysozoa</taxon>
        <taxon>Nematoda</taxon>
        <taxon>Chromadorea</taxon>
        <taxon>Rhabditida</taxon>
        <taxon>Rhabditina</taxon>
        <taxon>Rhabditomorpha</taxon>
        <taxon>Strongyloidea</taxon>
        <taxon>Ancylostomatidae</taxon>
        <taxon>Ancylostomatinae</taxon>
        <taxon>Ancylostoma</taxon>
    </lineage>
</organism>